<dbReference type="RefSeq" id="WP_122823208.1">
    <property type="nucleotide sequence ID" value="NZ_CP033325.1"/>
</dbReference>
<evidence type="ECO:0000259" key="1">
    <source>
        <dbReference type="PROSITE" id="PS51384"/>
    </source>
</evidence>
<reference evidence="3" key="1">
    <citation type="journal article" date="2019" name="Int. J. Syst. Evol. Microbiol.">
        <title>The Global Catalogue of Microorganisms (GCM) 10K type strain sequencing project: providing services to taxonomists for standard genome sequencing and annotation.</title>
        <authorList>
            <consortium name="The Broad Institute Genomics Platform"/>
            <consortium name="The Broad Institute Genome Sequencing Center for Infectious Disease"/>
            <person name="Wu L."/>
            <person name="Ma J."/>
        </authorList>
    </citation>
    <scope>NUCLEOTIDE SEQUENCE [LARGE SCALE GENOMIC DNA]</scope>
    <source>
        <strain evidence="3">JCM 3369</strain>
    </source>
</reference>
<organism evidence="2 3">
    <name type="scientific">Georgenia faecalis</name>
    <dbReference type="NCBI Taxonomy" id="2483799"/>
    <lineage>
        <taxon>Bacteria</taxon>
        <taxon>Bacillati</taxon>
        <taxon>Actinomycetota</taxon>
        <taxon>Actinomycetes</taxon>
        <taxon>Micrococcales</taxon>
        <taxon>Bogoriellaceae</taxon>
        <taxon>Georgenia</taxon>
    </lineage>
</organism>
<dbReference type="Pfam" id="PF08021">
    <property type="entry name" value="FAD_binding_9"/>
    <property type="match status" value="1"/>
</dbReference>
<dbReference type="InterPro" id="IPR007037">
    <property type="entry name" value="SIP_rossman_dom"/>
</dbReference>
<dbReference type="PANTHER" id="PTHR30157:SF0">
    <property type="entry name" value="NADPH-DEPENDENT FERRIC-CHELATE REDUCTASE"/>
    <property type="match status" value="1"/>
</dbReference>
<dbReference type="Gene3D" id="3.40.50.80">
    <property type="entry name" value="Nucleotide-binding domain of ferredoxin-NADP reductase (FNR) module"/>
    <property type="match status" value="1"/>
</dbReference>
<keyword evidence="3" id="KW-1185">Reference proteome</keyword>
<evidence type="ECO:0000313" key="3">
    <source>
        <dbReference type="Proteomes" id="UP001595955"/>
    </source>
</evidence>
<dbReference type="InterPro" id="IPR013113">
    <property type="entry name" value="SIP_FAD-bd"/>
</dbReference>
<accession>A0ABV9D7U9</accession>
<feature type="domain" description="FAD-binding FR-type" evidence="1">
    <location>
        <begin position="11"/>
        <end position="149"/>
    </location>
</feature>
<dbReference type="InterPro" id="IPR039261">
    <property type="entry name" value="FNR_nucleotide-bd"/>
</dbReference>
<proteinExistence type="predicted"/>
<name>A0ABV9D7U9_9MICO</name>
<dbReference type="InterPro" id="IPR039374">
    <property type="entry name" value="SIP_fam"/>
</dbReference>
<dbReference type="SUPFAM" id="SSF63380">
    <property type="entry name" value="Riboflavin synthase domain-like"/>
    <property type="match status" value="1"/>
</dbReference>
<dbReference type="InterPro" id="IPR017938">
    <property type="entry name" value="Riboflavin_synthase-like_b-brl"/>
</dbReference>
<dbReference type="InterPro" id="IPR017927">
    <property type="entry name" value="FAD-bd_FR_type"/>
</dbReference>
<dbReference type="Proteomes" id="UP001595955">
    <property type="component" value="Unassembled WGS sequence"/>
</dbReference>
<evidence type="ECO:0000313" key="2">
    <source>
        <dbReference type="EMBL" id="MFC4553993.1"/>
    </source>
</evidence>
<dbReference type="PROSITE" id="PS51384">
    <property type="entry name" value="FAD_FR"/>
    <property type="match status" value="1"/>
</dbReference>
<comment type="caution">
    <text evidence="2">The sequence shown here is derived from an EMBL/GenBank/DDBJ whole genome shotgun (WGS) entry which is preliminary data.</text>
</comment>
<dbReference type="Pfam" id="PF04954">
    <property type="entry name" value="SIP"/>
    <property type="match status" value="1"/>
</dbReference>
<protein>
    <submittedName>
        <fullName evidence="2">Siderophore-interacting protein</fullName>
    </submittedName>
</protein>
<dbReference type="PANTHER" id="PTHR30157">
    <property type="entry name" value="FERRIC REDUCTASE, NADPH-DEPENDENT"/>
    <property type="match status" value="1"/>
</dbReference>
<dbReference type="CDD" id="cd06193">
    <property type="entry name" value="siderophore_interacting"/>
    <property type="match status" value="1"/>
</dbReference>
<dbReference type="EMBL" id="JBHSGF010000001">
    <property type="protein sequence ID" value="MFC4553993.1"/>
    <property type="molecule type" value="Genomic_DNA"/>
</dbReference>
<gene>
    <name evidence="2" type="ORF">ACFO3F_01915</name>
</gene>
<sequence>MSTTISEIPTMRAFDVEVRAVRRLGPSFVRVTFAGEDLRHIGTGGPAGPRDLRVKLLIPTSGHPLPDLNAWGFSQGWYREWLALDETVRGAMRTYTVRAMRPALGELDVDFVLHAGPGGADGPAAAWASAARPGDRLTVVGPDGRHPLTVGIEWDPGECRRVLLAGDETAVPAVAAILEGLGPDVEGEALLEVPHADDRQEILTLSRVKVTWLAREGRAHGTLLQPEVHRAVRLVQRPVAEVDDIDVDAGILWDTPHHPTEAAAPRPCEVGGGAAPCLDERCYAWIAGEAGMVRDLRRHLVGAGFPRCDVAFMGYWRRGRAELT</sequence>
<dbReference type="Gene3D" id="2.40.30.10">
    <property type="entry name" value="Translation factors"/>
    <property type="match status" value="1"/>
</dbReference>